<dbReference type="EMBL" id="LJZR01000022">
    <property type="protein sequence ID" value="KPQ34230.1"/>
    <property type="molecule type" value="Genomic_DNA"/>
</dbReference>
<gene>
    <name evidence="2" type="ORF">HLUCCA11_15890</name>
</gene>
<protein>
    <submittedName>
        <fullName evidence="2">Uncharacterized protein</fullName>
    </submittedName>
</protein>
<keyword evidence="1" id="KW-1133">Transmembrane helix</keyword>
<evidence type="ECO:0000256" key="1">
    <source>
        <dbReference type="SAM" id="Phobius"/>
    </source>
</evidence>
<feature type="transmembrane region" description="Helical" evidence="1">
    <location>
        <begin position="22"/>
        <end position="46"/>
    </location>
</feature>
<dbReference type="Proteomes" id="UP000050465">
    <property type="component" value="Unassembled WGS sequence"/>
</dbReference>
<proteinExistence type="predicted"/>
<sequence>MIDIIQVAFVLAAKFIVWIRPALPLICAAFAWLITAMLVLNIVSMVRQGAANVRKMHRIPCAGCLYATESYRLKCSVRPVEAFSEAAIGCQDFAVRMSAEVPLQAANDCGVHISNC</sequence>
<organism evidence="2 3">
    <name type="scientific">Phormidesmis priestleyi Ana</name>
    <dbReference type="NCBI Taxonomy" id="1666911"/>
    <lineage>
        <taxon>Bacteria</taxon>
        <taxon>Bacillati</taxon>
        <taxon>Cyanobacteriota</taxon>
        <taxon>Cyanophyceae</taxon>
        <taxon>Leptolyngbyales</taxon>
        <taxon>Leptolyngbyaceae</taxon>
        <taxon>Phormidesmis</taxon>
    </lineage>
</organism>
<dbReference type="AlphaFoldDB" id="A0A0P8DDF9"/>
<dbReference type="STRING" id="1666911.HLUCCA11_15890"/>
<accession>A0A0P8DDF9</accession>
<evidence type="ECO:0000313" key="3">
    <source>
        <dbReference type="Proteomes" id="UP000050465"/>
    </source>
</evidence>
<keyword evidence="1" id="KW-0812">Transmembrane</keyword>
<reference evidence="2 3" key="1">
    <citation type="submission" date="2015-09" db="EMBL/GenBank/DDBJ databases">
        <title>Identification and resolution of microdiversity through metagenomic sequencing of parallel consortia.</title>
        <authorList>
            <person name="Nelson W.C."/>
            <person name="Romine M.F."/>
            <person name="Lindemann S.R."/>
        </authorList>
    </citation>
    <scope>NUCLEOTIDE SEQUENCE [LARGE SCALE GENOMIC DNA]</scope>
    <source>
        <strain evidence="2">Ana</strain>
    </source>
</reference>
<keyword evidence="1" id="KW-0472">Membrane</keyword>
<evidence type="ECO:0000313" key="2">
    <source>
        <dbReference type="EMBL" id="KPQ34230.1"/>
    </source>
</evidence>
<comment type="caution">
    <text evidence="2">The sequence shown here is derived from an EMBL/GenBank/DDBJ whole genome shotgun (WGS) entry which is preliminary data.</text>
</comment>
<name>A0A0P8DDF9_9CYAN</name>